<dbReference type="NCBIfam" id="TIGR03694">
    <property type="entry name" value="exosort_acyl"/>
    <property type="match status" value="1"/>
</dbReference>
<dbReference type="SUPFAM" id="SSF55729">
    <property type="entry name" value="Acyl-CoA N-acyltransferases (Nat)"/>
    <property type="match status" value="1"/>
</dbReference>
<proteinExistence type="predicted"/>
<reference evidence="1 2" key="1">
    <citation type="submission" date="2019-03" db="EMBL/GenBank/DDBJ databases">
        <title>Genomic Encyclopedia of Type Strains, Phase IV (KMG-IV): sequencing the most valuable type-strain genomes for metagenomic binning, comparative biology and taxonomic classification.</title>
        <authorList>
            <person name="Goeker M."/>
        </authorList>
    </citation>
    <scope>NUCLEOTIDE SEQUENCE [LARGE SCALE GENOMIC DNA]</scope>
    <source>
        <strain evidence="1 2">DSM 25287</strain>
    </source>
</reference>
<name>A0A4R2L5D0_9GAMM</name>
<evidence type="ECO:0000313" key="2">
    <source>
        <dbReference type="Proteomes" id="UP000295765"/>
    </source>
</evidence>
<dbReference type="EMBL" id="SLWY01000010">
    <property type="protein sequence ID" value="TCO81002.1"/>
    <property type="molecule type" value="Genomic_DNA"/>
</dbReference>
<evidence type="ECO:0000313" key="1">
    <source>
        <dbReference type="EMBL" id="TCO81002.1"/>
    </source>
</evidence>
<dbReference type="RefSeq" id="WP_165904087.1">
    <property type="nucleotide sequence ID" value="NZ_SLWY01000010.1"/>
</dbReference>
<dbReference type="Gene3D" id="3.40.630.30">
    <property type="match status" value="1"/>
</dbReference>
<accession>A0A4R2L5D0</accession>
<dbReference type="Pfam" id="PF13444">
    <property type="entry name" value="Acetyltransf_5"/>
    <property type="match status" value="1"/>
</dbReference>
<comment type="caution">
    <text evidence="1">The sequence shown here is derived from an EMBL/GenBank/DDBJ whole genome shotgun (WGS) entry which is preliminary data.</text>
</comment>
<dbReference type="InterPro" id="IPR016181">
    <property type="entry name" value="Acyl_CoA_acyltransferase"/>
</dbReference>
<dbReference type="Proteomes" id="UP000295765">
    <property type="component" value="Unassembled WGS sequence"/>
</dbReference>
<sequence>MNAPSITEAFNRYFYVTPADTSQLRERVHRIRYDVYCREFGFEREEDCPDGLERDDYDDQSRHCLAVHRPTGQAAGCVRLVLTDPADPDAPLPFERYCSHALRRDLFDSSTVERRLIGECSRLAIPAQFRRRATDQHKPVSLPAEHPVAIAGRDNFPYLPVSLFMAMTAMGLNAGCEYVVAMMEPPLARLIRRFGLPCAQIGEVVDYHGPRAPFVWRRDSAFSQMPSELYKLLHMIDRQLSANAHDS</sequence>
<dbReference type="InterPro" id="IPR022484">
    <property type="entry name" value="PEP-CTERM/exosrtase_acylTfrase"/>
</dbReference>
<gene>
    <name evidence="1" type="ORF">EV699_11027</name>
</gene>
<organism evidence="1 2">
    <name type="scientific">Plasticicumulans lactativorans</name>
    <dbReference type="NCBI Taxonomy" id="1133106"/>
    <lineage>
        <taxon>Bacteria</taxon>
        <taxon>Pseudomonadati</taxon>
        <taxon>Pseudomonadota</taxon>
        <taxon>Gammaproteobacteria</taxon>
        <taxon>Candidatus Competibacteraceae</taxon>
        <taxon>Plasticicumulans</taxon>
    </lineage>
</organism>
<protein>
    <submittedName>
        <fullName evidence="1">N-acyl amino acid synthase of PEP-CTERM/exosortase system</fullName>
    </submittedName>
</protein>
<keyword evidence="2" id="KW-1185">Reference proteome</keyword>
<dbReference type="AlphaFoldDB" id="A0A4R2L5D0"/>